<keyword evidence="2" id="KW-1133">Transmembrane helix</keyword>
<keyword evidence="2" id="KW-0472">Membrane</keyword>
<sequence length="267" mass="29642">MRSCGGGRWPDGRPCAQKARRGRARQGRSTGAAAGAAGALAWRDKKRAFWHTLAPRFGPPSRAFSAPLFQLHPIVKITIPRHTLFGLLLRSPWWVSIMLALALAAVLGVFIPREYALFALAGTFPLLVIGLLAFWQQWRTPSDEKRAAALEQVRHMGWDDFAQRLTHAWRVLGVHASASEHRGADWRIAREGQYTLVYARRWKASVHGLEPVRQLAAAMHDSGIGQGLYLAAGGEVSPSAKRFAREHNIQIWLGDELSLLLLGKQPE</sequence>
<comment type="caution">
    <text evidence="4">The sequence shown here is derived from an EMBL/GenBank/DDBJ whole genome shotgun (WGS) entry which is preliminary data.</text>
</comment>
<dbReference type="InterPro" id="IPR007560">
    <property type="entry name" value="Restrct_endonuc_IV_Mrr"/>
</dbReference>
<evidence type="ECO:0000256" key="1">
    <source>
        <dbReference type="SAM" id="MobiDB-lite"/>
    </source>
</evidence>
<keyword evidence="4" id="KW-0255">Endonuclease</keyword>
<feature type="region of interest" description="Disordered" evidence="1">
    <location>
        <begin position="1"/>
        <end position="32"/>
    </location>
</feature>
<name>A0A3M6QVU6_9BURK</name>
<dbReference type="GO" id="GO:0009307">
    <property type="term" value="P:DNA restriction-modification system"/>
    <property type="evidence" value="ECO:0007669"/>
    <property type="project" value="InterPro"/>
</dbReference>
<dbReference type="GO" id="GO:0003677">
    <property type="term" value="F:DNA binding"/>
    <property type="evidence" value="ECO:0007669"/>
    <property type="project" value="InterPro"/>
</dbReference>
<evidence type="ECO:0000313" key="4">
    <source>
        <dbReference type="EMBL" id="RMX07113.1"/>
    </source>
</evidence>
<dbReference type="GO" id="GO:0004519">
    <property type="term" value="F:endonuclease activity"/>
    <property type="evidence" value="ECO:0007669"/>
    <property type="project" value="UniProtKB-KW"/>
</dbReference>
<dbReference type="EMBL" id="RDQK01000025">
    <property type="protein sequence ID" value="RMX07113.1"/>
    <property type="molecule type" value="Genomic_DNA"/>
</dbReference>
<feature type="domain" description="Restriction endonuclease type IV Mrr" evidence="3">
    <location>
        <begin position="154"/>
        <end position="258"/>
    </location>
</feature>
<keyword evidence="4" id="KW-0378">Hydrolase</keyword>
<dbReference type="Proteomes" id="UP000281171">
    <property type="component" value="Unassembled WGS sequence"/>
</dbReference>
<evidence type="ECO:0000259" key="3">
    <source>
        <dbReference type="Pfam" id="PF04471"/>
    </source>
</evidence>
<reference evidence="4 5" key="1">
    <citation type="submission" date="2018-10" db="EMBL/GenBank/DDBJ databases">
        <title>Comamonadaceae CDC group NO-1 genome sequencing and assembly.</title>
        <authorList>
            <person name="Bernier A.-M."/>
            <person name="Bernard K."/>
        </authorList>
    </citation>
    <scope>NUCLEOTIDE SEQUENCE [LARGE SCALE GENOMIC DNA]</scope>
    <source>
        <strain evidence="4 5">NML180581</strain>
    </source>
</reference>
<keyword evidence="2" id="KW-0812">Transmembrane</keyword>
<organism evidence="4 5">
    <name type="scientific">Allofranklinella schreckenbergeri</name>
    <dbReference type="NCBI Taxonomy" id="1076744"/>
    <lineage>
        <taxon>Bacteria</taxon>
        <taxon>Pseudomonadati</taxon>
        <taxon>Pseudomonadota</taxon>
        <taxon>Betaproteobacteria</taxon>
        <taxon>Burkholderiales</taxon>
        <taxon>Comamonadaceae</taxon>
        <taxon>Allofranklinella</taxon>
    </lineage>
</organism>
<dbReference type="Pfam" id="PF04471">
    <property type="entry name" value="Mrr_cat"/>
    <property type="match status" value="1"/>
</dbReference>
<proteinExistence type="predicted"/>
<feature type="transmembrane region" description="Helical" evidence="2">
    <location>
        <begin position="117"/>
        <end position="135"/>
    </location>
</feature>
<evidence type="ECO:0000313" key="5">
    <source>
        <dbReference type="Proteomes" id="UP000281171"/>
    </source>
</evidence>
<evidence type="ECO:0000256" key="2">
    <source>
        <dbReference type="SAM" id="Phobius"/>
    </source>
</evidence>
<feature type="transmembrane region" description="Helical" evidence="2">
    <location>
        <begin position="91"/>
        <end position="111"/>
    </location>
</feature>
<gene>
    <name evidence="4" type="ORF">EBQ24_10105</name>
</gene>
<accession>A0A3M6QVU6</accession>
<protein>
    <submittedName>
        <fullName evidence="4">Restriction endonuclease</fullName>
    </submittedName>
</protein>
<keyword evidence="4" id="KW-0540">Nuclease</keyword>
<dbReference type="AlphaFoldDB" id="A0A3M6QVU6"/>